<dbReference type="SUPFAM" id="SSF46626">
    <property type="entry name" value="Cytochrome c"/>
    <property type="match status" value="2"/>
</dbReference>
<dbReference type="EMBL" id="CP121195">
    <property type="protein sequence ID" value="XBH14532.1"/>
    <property type="molecule type" value="Genomic_DNA"/>
</dbReference>
<dbReference type="PROSITE" id="PS51007">
    <property type="entry name" value="CYTC"/>
    <property type="match status" value="2"/>
</dbReference>
<feature type="domain" description="Cytochrome c" evidence="6">
    <location>
        <begin position="142"/>
        <end position="235"/>
    </location>
</feature>
<keyword evidence="5" id="KW-0732">Signal</keyword>
<dbReference type="GO" id="GO:0020037">
    <property type="term" value="F:heme binding"/>
    <property type="evidence" value="ECO:0007669"/>
    <property type="project" value="InterPro"/>
</dbReference>
<protein>
    <submittedName>
        <fullName evidence="8">C-type cytochrome</fullName>
    </submittedName>
</protein>
<evidence type="ECO:0000313" key="8">
    <source>
        <dbReference type="EMBL" id="XBH14532.1"/>
    </source>
</evidence>
<evidence type="ECO:0000256" key="3">
    <source>
        <dbReference type="ARBA" id="ARBA00023004"/>
    </source>
</evidence>
<dbReference type="KEGG" id="epl:P4G45_05085"/>
<keyword evidence="1 4" id="KW-0349">Heme</keyword>
<sequence>MKANSLLSLVAVSLLTFASFGCNSAPGRPKAEPEIPRPEEVHDFATLYKQNCAACHGENGKQGAAISLANAEYLSVAGEDTLLRITAKGVPGTLMPPFAKSAGGMLTDQQIRDLVDGMMHQWGKPDAITGQNAPSYAATGAGDVQQGQQVFTTYCASCHGADGTGLTTKDAGAKVSHGSIVDPSYLALVSDQSLRTTTIVGLPSQGMPDWRGDVPSHAMTDKEVTDVVAWLASHRTQFPGQPYPNPTVPAAPHQQ</sequence>
<proteinExistence type="predicted"/>
<keyword evidence="3 4" id="KW-0408">Iron</keyword>
<evidence type="ECO:0000256" key="2">
    <source>
        <dbReference type="ARBA" id="ARBA00022723"/>
    </source>
</evidence>
<accession>A0AAU7D1I7</accession>
<dbReference type="InterPro" id="IPR036909">
    <property type="entry name" value="Cyt_c-like_dom_sf"/>
</dbReference>
<reference evidence="8" key="1">
    <citation type="submission" date="2023-03" db="EMBL/GenBank/DDBJ databases">
        <title>Edaphobacter sp.</title>
        <authorList>
            <person name="Huber K.J."/>
            <person name="Papendorf J."/>
            <person name="Pilke C."/>
            <person name="Bunk B."/>
            <person name="Sproeer C."/>
            <person name="Pester M."/>
        </authorList>
    </citation>
    <scope>NUCLEOTIDE SEQUENCE</scope>
    <source>
        <strain evidence="7">DSM 109919</strain>
        <strain evidence="8">DSM 109920</strain>
    </source>
</reference>
<evidence type="ECO:0000259" key="6">
    <source>
        <dbReference type="PROSITE" id="PS51007"/>
    </source>
</evidence>
<dbReference type="PANTHER" id="PTHR35008">
    <property type="entry name" value="BLL4482 PROTEIN-RELATED"/>
    <property type="match status" value="1"/>
</dbReference>
<dbReference type="EMBL" id="CP121194">
    <property type="protein sequence ID" value="XBH11103.1"/>
    <property type="molecule type" value="Genomic_DNA"/>
</dbReference>
<evidence type="ECO:0000256" key="5">
    <source>
        <dbReference type="SAM" id="SignalP"/>
    </source>
</evidence>
<dbReference type="InterPro" id="IPR009056">
    <property type="entry name" value="Cyt_c-like_dom"/>
</dbReference>
<name>A0AAU7DB28_9BACT</name>
<dbReference type="GO" id="GO:0009055">
    <property type="term" value="F:electron transfer activity"/>
    <property type="evidence" value="ECO:0007669"/>
    <property type="project" value="InterPro"/>
</dbReference>
<organism evidence="8">
    <name type="scientific">Edaphobacter paludis</name>
    <dbReference type="NCBI Taxonomy" id="3035702"/>
    <lineage>
        <taxon>Bacteria</taxon>
        <taxon>Pseudomonadati</taxon>
        <taxon>Acidobacteriota</taxon>
        <taxon>Terriglobia</taxon>
        <taxon>Terriglobales</taxon>
        <taxon>Acidobacteriaceae</taxon>
        <taxon>Edaphobacter</taxon>
    </lineage>
</organism>
<dbReference type="InterPro" id="IPR051459">
    <property type="entry name" value="Cytochrome_c-type_DH"/>
</dbReference>
<evidence type="ECO:0000256" key="4">
    <source>
        <dbReference type="PROSITE-ProRule" id="PRU00433"/>
    </source>
</evidence>
<keyword evidence="2 4" id="KW-0479">Metal-binding</keyword>
<feature type="chain" id="PRO_5043288609" evidence="5">
    <location>
        <begin position="25"/>
        <end position="255"/>
    </location>
</feature>
<feature type="signal peptide" evidence="5">
    <location>
        <begin position="1"/>
        <end position="24"/>
    </location>
</feature>
<evidence type="ECO:0000256" key="1">
    <source>
        <dbReference type="ARBA" id="ARBA00022617"/>
    </source>
</evidence>
<feature type="domain" description="Cytochrome c" evidence="6">
    <location>
        <begin position="39"/>
        <end position="122"/>
    </location>
</feature>
<evidence type="ECO:0000313" key="7">
    <source>
        <dbReference type="EMBL" id="XBH11103.1"/>
    </source>
</evidence>
<dbReference type="PANTHER" id="PTHR35008:SF4">
    <property type="entry name" value="BLL4482 PROTEIN"/>
    <property type="match status" value="1"/>
</dbReference>
<accession>A0AAU7DB28</accession>
<dbReference type="AlphaFoldDB" id="A0AAU7DB28"/>
<dbReference type="Gene3D" id="1.10.760.10">
    <property type="entry name" value="Cytochrome c-like domain"/>
    <property type="match status" value="2"/>
</dbReference>
<dbReference type="PROSITE" id="PS51257">
    <property type="entry name" value="PROKAR_LIPOPROTEIN"/>
    <property type="match status" value="1"/>
</dbReference>
<dbReference type="Pfam" id="PF13442">
    <property type="entry name" value="Cytochrome_CBB3"/>
    <property type="match status" value="2"/>
</dbReference>
<dbReference type="GO" id="GO:0046872">
    <property type="term" value="F:metal ion binding"/>
    <property type="evidence" value="ECO:0007669"/>
    <property type="project" value="UniProtKB-KW"/>
</dbReference>
<dbReference type="RefSeq" id="WP_348268591.1">
    <property type="nucleotide sequence ID" value="NZ_CP121194.1"/>
</dbReference>
<gene>
    <name evidence="7" type="ORF">P4G45_05085</name>
    <name evidence="8" type="ORF">P8936_05050</name>
</gene>